<evidence type="ECO:0000313" key="7">
    <source>
        <dbReference type="Proteomes" id="UP001275084"/>
    </source>
</evidence>
<comment type="caution">
    <text evidence="6">The sequence shown here is derived from an EMBL/GenBank/DDBJ whole genome shotgun (WGS) entry which is preliminary data.</text>
</comment>
<dbReference type="InterPro" id="IPR001128">
    <property type="entry name" value="Cyt_P450"/>
</dbReference>
<dbReference type="PANTHER" id="PTHR24305">
    <property type="entry name" value="CYTOCHROME P450"/>
    <property type="match status" value="1"/>
</dbReference>
<dbReference type="InterPro" id="IPR036396">
    <property type="entry name" value="Cyt_P450_sf"/>
</dbReference>
<protein>
    <submittedName>
        <fullName evidence="6">Cytochrome P450 family protein</fullName>
    </submittedName>
</protein>
<evidence type="ECO:0000256" key="2">
    <source>
        <dbReference type="ARBA" id="ARBA00022723"/>
    </source>
</evidence>
<keyword evidence="5" id="KW-1133">Transmembrane helix</keyword>
<evidence type="ECO:0000256" key="1">
    <source>
        <dbReference type="ARBA" id="ARBA00022617"/>
    </source>
</evidence>
<comment type="cofactor">
    <cofactor evidence="4">
        <name>heme</name>
        <dbReference type="ChEBI" id="CHEBI:30413"/>
    </cofactor>
</comment>
<dbReference type="GO" id="GO:0016705">
    <property type="term" value="F:oxidoreductase activity, acting on paired donors, with incorporation or reduction of molecular oxygen"/>
    <property type="evidence" value="ECO:0007669"/>
    <property type="project" value="InterPro"/>
</dbReference>
<evidence type="ECO:0000256" key="3">
    <source>
        <dbReference type="ARBA" id="ARBA00023004"/>
    </source>
</evidence>
<reference evidence="6" key="1">
    <citation type="journal article" date="2023" name="Mol. Phylogenet. Evol.">
        <title>Genome-scale phylogeny and comparative genomics of the fungal order Sordariales.</title>
        <authorList>
            <person name="Hensen N."/>
            <person name="Bonometti L."/>
            <person name="Westerberg I."/>
            <person name="Brannstrom I.O."/>
            <person name="Guillou S."/>
            <person name="Cros-Aarteil S."/>
            <person name="Calhoun S."/>
            <person name="Haridas S."/>
            <person name="Kuo A."/>
            <person name="Mondo S."/>
            <person name="Pangilinan J."/>
            <person name="Riley R."/>
            <person name="LaButti K."/>
            <person name="Andreopoulos B."/>
            <person name="Lipzen A."/>
            <person name="Chen C."/>
            <person name="Yan M."/>
            <person name="Daum C."/>
            <person name="Ng V."/>
            <person name="Clum A."/>
            <person name="Steindorff A."/>
            <person name="Ohm R.A."/>
            <person name="Martin F."/>
            <person name="Silar P."/>
            <person name="Natvig D.O."/>
            <person name="Lalanne C."/>
            <person name="Gautier V."/>
            <person name="Ament-Velasquez S.L."/>
            <person name="Kruys A."/>
            <person name="Hutchinson M.I."/>
            <person name="Powell A.J."/>
            <person name="Barry K."/>
            <person name="Miller A.N."/>
            <person name="Grigoriev I.V."/>
            <person name="Debuchy R."/>
            <person name="Gladieux P."/>
            <person name="Hiltunen Thoren M."/>
            <person name="Johannesson H."/>
        </authorList>
    </citation>
    <scope>NUCLEOTIDE SEQUENCE</scope>
    <source>
        <strain evidence="6">CBS 955.72</strain>
    </source>
</reference>
<dbReference type="GO" id="GO:0004497">
    <property type="term" value="F:monooxygenase activity"/>
    <property type="evidence" value="ECO:0007669"/>
    <property type="project" value="InterPro"/>
</dbReference>
<accession>A0AAJ0HBF1</accession>
<keyword evidence="3 4" id="KW-0408">Iron</keyword>
<keyword evidence="7" id="KW-1185">Reference proteome</keyword>
<dbReference type="InterPro" id="IPR050121">
    <property type="entry name" value="Cytochrome_P450_monoxygenase"/>
</dbReference>
<organism evidence="6 7">
    <name type="scientific">Lasiosphaeria hispida</name>
    <dbReference type="NCBI Taxonomy" id="260671"/>
    <lineage>
        <taxon>Eukaryota</taxon>
        <taxon>Fungi</taxon>
        <taxon>Dikarya</taxon>
        <taxon>Ascomycota</taxon>
        <taxon>Pezizomycotina</taxon>
        <taxon>Sordariomycetes</taxon>
        <taxon>Sordariomycetidae</taxon>
        <taxon>Sordariales</taxon>
        <taxon>Lasiosphaeriaceae</taxon>
        <taxon>Lasiosphaeria</taxon>
    </lineage>
</organism>
<evidence type="ECO:0000256" key="5">
    <source>
        <dbReference type="SAM" id="Phobius"/>
    </source>
</evidence>
<dbReference type="PRINTS" id="PR00385">
    <property type="entry name" value="P450"/>
</dbReference>
<dbReference type="PANTHER" id="PTHR24305:SF168">
    <property type="entry name" value="P450, PUTATIVE (EUROFUNG)-RELATED"/>
    <property type="match status" value="1"/>
</dbReference>
<name>A0AAJ0HBF1_9PEZI</name>
<evidence type="ECO:0000256" key="4">
    <source>
        <dbReference type="PIRSR" id="PIRSR602401-1"/>
    </source>
</evidence>
<dbReference type="Pfam" id="PF00067">
    <property type="entry name" value="p450"/>
    <property type="match status" value="1"/>
</dbReference>
<reference evidence="6" key="2">
    <citation type="submission" date="2023-06" db="EMBL/GenBank/DDBJ databases">
        <authorList>
            <consortium name="Lawrence Berkeley National Laboratory"/>
            <person name="Haridas S."/>
            <person name="Hensen N."/>
            <person name="Bonometti L."/>
            <person name="Westerberg I."/>
            <person name="Brannstrom I.O."/>
            <person name="Guillou S."/>
            <person name="Cros-Aarteil S."/>
            <person name="Calhoun S."/>
            <person name="Kuo A."/>
            <person name="Mondo S."/>
            <person name="Pangilinan J."/>
            <person name="Riley R."/>
            <person name="Labutti K."/>
            <person name="Andreopoulos B."/>
            <person name="Lipzen A."/>
            <person name="Chen C."/>
            <person name="Yanf M."/>
            <person name="Daum C."/>
            <person name="Ng V."/>
            <person name="Clum A."/>
            <person name="Steindorff A."/>
            <person name="Ohm R."/>
            <person name="Martin F."/>
            <person name="Silar P."/>
            <person name="Natvig D."/>
            <person name="Lalanne C."/>
            <person name="Gautier V."/>
            <person name="Ament-Velasquez S.L."/>
            <person name="Kruys A."/>
            <person name="Hutchinson M.I."/>
            <person name="Powell A.J."/>
            <person name="Barry K."/>
            <person name="Miller A.N."/>
            <person name="Grigoriev I.V."/>
            <person name="Debuchy R."/>
            <person name="Gladieux P."/>
            <person name="Thoren M.H."/>
            <person name="Johannesson H."/>
        </authorList>
    </citation>
    <scope>NUCLEOTIDE SEQUENCE</scope>
    <source>
        <strain evidence="6">CBS 955.72</strain>
    </source>
</reference>
<dbReference type="Gene3D" id="1.10.630.10">
    <property type="entry name" value="Cytochrome P450"/>
    <property type="match status" value="1"/>
</dbReference>
<feature type="transmembrane region" description="Helical" evidence="5">
    <location>
        <begin position="6"/>
        <end position="26"/>
    </location>
</feature>
<evidence type="ECO:0000313" key="6">
    <source>
        <dbReference type="EMBL" id="KAK3346498.1"/>
    </source>
</evidence>
<dbReference type="Proteomes" id="UP001275084">
    <property type="component" value="Unassembled WGS sequence"/>
</dbReference>
<dbReference type="GO" id="GO:0020037">
    <property type="term" value="F:heme binding"/>
    <property type="evidence" value="ECO:0007669"/>
    <property type="project" value="InterPro"/>
</dbReference>
<dbReference type="InterPro" id="IPR002401">
    <property type="entry name" value="Cyt_P450_E_grp-I"/>
</dbReference>
<keyword evidence="1 4" id="KW-0349">Heme</keyword>
<dbReference type="AlphaFoldDB" id="A0AAJ0HBF1"/>
<dbReference type="CDD" id="cd11060">
    <property type="entry name" value="CYP57A1-like"/>
    <property type="match status" value="1"/>
</dbReference>
<feature type="binding site" description="axial binding residue" evidence="4">
    <location>
        <position position="445"/>
    </location>
    <ligand>
        <name>heme</name>
        <dbReference type="ChEBI" id="CHEBI:30413"/>
    </ligand>
    <ligandPart>
        <name>Fe</name>
        <dbReference type="ChEBI" id="CHEBI:18248"/>
    </ligandPart>
</feature>
<keyword evidence="5" id="KW-0812">Transmembrane</keyword>
<proteinExistence type="predicted"/>
<dbReference type="EMBL" id="JAUIQD010000006">
    <property type="protein sequence ID" value="KAK3346498.1"/>
    <property type="molecule type" value="Genomic_DNA"/>
</dbReference>
<sequence>MALLDKTFFVAGAAALVLYFFTLRLLSWRRLRHIPGPTSGGWSKFWMARHQVSGKMCLTLEAVCDKYGPLTRIGPNYVVCNDPAEIKRIWSVHSGYSRSRWYNGYRIDPNSDSVLTANENKEHHRIRTHLLPGYSGRGQGSQEQLIDTQVTNFIRLVERKYLSDRRHGTRPMDMGAAMQYLTQDVTSAVEFGAPFGYLDADADFHGVIAALESMQLPCSLLALLPPLLALVKSPLVAPLMPKPTDTTGVGRLLGLVRDLVGERYGDSKKHNPDALQAFVESGLSRGEVEAEALVHLLGGSDTTATALRNAVFYLSTHPRSYRRLQAEIDAAAAGGGVARPVIADAEAGKLPFLQACIKETLRMWPPISGLMPKVSDRDDVVCGVAVPAGTNVAWAAFGVMKNRAVFGADAGVFEPMRWIEADAEQLKEMEATQGLVFAGGTRWDCLGKKLAYAEMGKVIFEIFLRFDFSMTDPIKPFTWFNQGFTQHEHMNVTITKRETTVAP</sequence>
<dbReference type="SUPFAM" id="SSF48264">
    <property type="entry name" value="Cytochrome P450"/>
    <property type="match status" value="1"/>
</dbReference>
<keyword evidence="2 4" id="KW-0479">Metal-binding</keyword>
<keyword evidence="5" id="KW-0472">Membrane</keyword>
<gene>
    <name evidence="6" type="ORF">B0T25DRAFT_461468</name>
</gene>
<dbReference type="GO" id="GO:0005506">
    <property type="term" value="F:iron ion binding"/>
    <property type="evidence" value="ECO:0007669"/>
    <property type="project" value="InterPro"/>
</dbReference>
<dbReference type="PRINTS" id="PR00463">
    <property type="entry name" value="EP450I"/>
</dbReference>